<gene>
    <name evidence="2" type="ORF">ANN_19417</name>
</gene>
<accession>A0ABQ8S9V3</accession>
<organism evidence="2 3">
    <name type="scientific">Periplaneta americana</name>
    <name type="common">American cockroach</name>
    <name type="synonym">Blatta americana</name>
    <dbReference type="NCBI Taxonomy" id="6978"/>
    <lineage>
        <taxon>Eukaryota</taxon>
        <taxon>Metazoa</taxon>
        <taxon>Ecdysozoa</taxon>
        <taxon>Arthropoda</taxon>
        <taxon>Hexapoda</taxon>
        <taxon>Insecta</taxon>
        <taxon>Pterygota</taxon>
        <taxon>Neoptera</taxon>
        <taxon>Polyneoptera</taxon>
        <taxon>Dictyoptera</taxon>
        <taxon>Blattodea</taxon>
        <taxon>Blattoidea</taxon>
        <taxon>Blattidae</taxon>
        <taxon>Blattinae</taxon>
        <taxon>Periplaneta</taxon>
    </lineage>
</organism>
<dbReference type="EMBL" id="JAJSOF020000031">
    <property type="protein sequence ID" value="KAJ4430826.1"/>
    <property type="molecule type" value="Genomic_DNA"/>
</dbReference>
<keyword evidence="3" id="KW-1185">Reference proteome</keyword>
<protein>
    <submittedName>
        <fullName evidence="2">Uncharacterized protein</fullName>
    </submittedName>
</protein>
<reference evidence="2 3" key="1">
    <citation type="journal article" date="2022" name="Allergy">
        <title>Genome assembly and annotation of Periplaneta americana reveal a comprehensive cockroach allergen profile.</title>
        <authorList>
            <person name="Wang L."/>
            <person name="Xiong Q."/>
            <person name="Saelim N."/>
            <person name="Wang L."/>
            <person name="Nong W."/>
            <person name="Wan A.T."/>
            <person name="Shi M."/>
            <person name="Liu X."/>
            <person name="Cao Q."/>
            <person name="Hui J.H.L."/>
            <person name="Sookrung N."/>
            <person name="Leung T.F."/>
            <person name="Tungtrongchitr A."/>
            <person name="Tsui S.K.W."/>
        </authorList>
    </citation>
    <scope>NUCLEOTIDE SEQUENCE [LARGE SCALE GENOMIC DNA]</scope>
    <source>
        <strain evidence="2">PWHHKU_190912</strain>
    </source>
</reference>
<dbReference type="Proteomes" id="UP001148838">
    <property type="component" value="Unassembled WGS sequence"/>
</dbReference>
<name>A0ABQ8S9V3_PERAM</name>
<feature type="region of interest" description="Disordered" evidence="1">
    <location>
        <begin position="57"/>
        <end position="79"/>
    </location>
</feature>
<comment type="caution">
    <text evidence="2">The sequence shown here is derived from an EMBL/GenBank/DDBJ whole genome shotgun (WGS) entry which is preliminary data.</text>
</comment>
<evidence type="ECO:0000313" key="3">
    <source>
        <dbReference type="Proteomes" id="UP001148838"/>
    </source>
</evidence>
<feature type="compositionally biased region" description="Basic and acidic residues" evidence="1">
    <location>
        <begin position="57"/>
        <end position="70"/>
    </location>
</feature>
<proteinExistence type="predicted"/>
<evidence type="ECO:0000256" key="1">
    <source>
        <dbReference type="SAM" id="MobiDB-lite"/>
    </source>
</evidence>
<sequence>MLGKLYVKPIRSLKKNLMHCRMEEKLSVANVLERTAFETDVSRRAVSRILNEAKLAEESGHTLSSPEKRGSIGHQLKRL</sequence>
<evidence type="ECO:0000313" key="2">
    <source>
        <dbReference type="EMBL" id="KAJ4430826.1"/>
    </source>
</evidence>